<dbReference type="PATRIC" id="fig|754436.4.peg.4717"/>
<reference evidence="3 4" key="1">
    <citation type="submission" date="2015-05" db="EMBL/GenBank/DDBJ databases">
        <title>Photobacterium galathea sp. nov.</title>
        <authorList>
            <person name="Machado H."/>
            <person name="Gram L."/>
        </authorList>
    </citation>
    <scope>NUCLEOTIDE SEQUENCE [LARGE SCALE GENOMIC DNA]</scope>
    <source>
        <strain evidence="3 4">DSM 25995</strain>
    </source>
</reference>
<dbReference type="RefSeq" id="WP_047876673.1">
    <property type="nucleotide sequence ID" value="NZ_BMYC01000025.1"/>
</dbReference>
<evidence type="ECO:0000259" key="1">
    <source>
        <dbReference type="Pfam" id="PF11202"/>
    </source>
</evidence>
<dbReference type="Proteomes" id="UP000036426">
    <property type="component" value="Unassembled WGS sequence"/>
</dbReference>
<evidence type="ECO:0000259" key="2">
    <source>
        <dbReference type="Pfam" id="PF15608"/>
    </source>
</evidence>
<comment type="caution">
    <text evidence="3">The sequence shown here is derived from an EMBL/GenBank/DDBJ whole genome shotgun (WGS) entry which is preliminary data.</text>
</comment>
<feature type="domain" description="PELOTA RNA-binding" evidence="2">
    <location>
        <begin position="277"/>
        <end position="357"/>
    </location>
</feature>
<dbReference type="OrthoDB" id="1663315at2"/>
<dbReference type="EMBL" id="LDOV01000053">
    <property type="protein sequence ID" value="KLU98458.1"/>
    <property type="molecule type" value="Genomic_DNA"/>
</dbReference>
<gene>
    <name evidence="3" type="ORF">ABT58_22465</name>
</gene>
<keyword evidence="4" id="KW-1185">Reference proteome</keyword>
<dbReference type="InterPro" id="IPR011215">
    <property type="entry name" value="StiP_N"/>
</dbReference>
<evidence type="ECO:0000313" key="4">
    <source>
        <dbReference type="Proteomes" id="UP000036426"/>
    </source>
</evidence>
<dbReference type="InterPro" id="IPR048336">
    <property type="entry name" value="StiP-like"/>
</dbReference>
<evidence type="ECO:0000313" key="3">
    <source>
        <dbReference type="EMBL" id="KLU98458.1"/>
    </source>
</evidence>
<feature type="domain" description="Cysteine protease StiP N-terminal" evidence="1">
    <location>
        <begin position="6"/>
        <end position="245"/>
    </location>
</feature>
<dbReference type="Pfam" id="PF11202">
    <property type="entry name" value="StiP"/>
    <property type="match status" value="1"/>
</dbReference>
<proteinExistence type="predicted"/>
<protein>
    <submittedName>
        <fullName evidence="3">Uncharacterized protein</fullName>
    </submittedName>
</protein>
<dbReference type="AlphaFoldDB" id="A0A0J1GG27"/>
<name>A0A0J1GG27_9GAMM</name>
<dbReference type="InterPro" id="IPR028157">
    <property type="entry name" value="PELOTA_dom"/>
</dbReference>
<sequence length="359" mass="39780">MTTFSGAYSPNDITFLLTPIDMVMTSVEEKERLIQSGQAHYSDMLSQEPAPSDEHLSIYAQALADGEQRLAKEVMVLALQLREHFADKPVVLTSLVRAGVPLGVMLHRALQQLGHPSFHYGISIIRDRGIDDKALSEIEAKHGTDSIVFVDGWTGKGAITRQLTASLSQRKGYPAQPRLVVLADPCGMAWMSASDEDWLIPFGILGAPVSGLVSRSVWASEDYHGCVICDHLADYECSRALVDRISALQRSLHSQAIDTLTWQTPSHDHHTTLQTLSQQVLDDLQQAYQVDHINRIKPGIAEATRAVLRRVPDHVLVRDKQDPDVKLLVHLAEKKHITVIEAGSRLGQYRATTIIKKVL</sequence>
<dbReference type="Pfam" id="PF15608">
    <property type="entry name" value="PELOTA_1"/>
    <property type="match status" value="1"/>
</dbReference>
<dbReference type="PIRSF" id="PIRSF020979">
    <property type="entry name" value="UCP020979"/>
    <property type="match status" value="1"/>
</dbReference>
<organism evidence="3 4">
    <name type="scientific">Photobacterium aphoticum</name>
    <dbReference type="NCBI Taxonomy" id="754436"/>
    <lineage>
        <taxon>Bacteria</taxon>
        <taxon>Pseudomonadati</taxon>
        <taxon>Pseudomonadota</taxon>
        <taxon>Gammaproteobacteria</taxon>
        <taxon>Vibrionales</taxon>
        <taxon>Vibrionaceae</taxon>
        <taxon>Photobacterium</taxon>
    </lineage>
</organism>
<accession>A0A0J1GG27</accession>